<feature type="domain" description="Alpha-L-arabinofuranosidase C-terminal" evidence="9">
    <location>
        <begin position="326"/>
        <end position="519"/>
    </location>
</feature>
<comment type="function">
    <text evidence="8">Alpha-L-arabinofuranosidase involved in the degradation of arabinoxylan, a major component of plant hemicellulose. Acts only on small linear 1,5-alpha-linked L-arabinofuranosyl oligosaccharides.</text>
</comment>
<gene>
    <name evidence="10" type="ORF">SLS62_007020</name>
</gene>
<organism evidence="10 11">
    <name type="scientific">Diatrype stigma</name>
    <dbReference type="NCBI Taxonomy" id="117547"/>
    <lineage>
        <taxon>Eukaryota</taxon>
        <taxon>Fungi</taxon>
        <taxon>Dikarya</taxon>
        <taxon>Ascomycota</taxon>
        <taxon>Pezizomycotina</taxon>
        <taxon>Sordariomycetes</taxon>
        <taxon>Xylariomycetidae</taxon>
        <taxon>Xylariales</taxon>
        <taxon>Diatrypaceae</taxon>
        <taxon>Diatrype</taxon>
    </lineage>
</organism>
<protein>
    <recommendedName>
        <fullName evidence="4">non-reducing end alpha-L-arabinofuranosidase</fullName>
        <ecNumber evidence="4">3.2.1.55</ecNumber>
    </recommendedName>
</protein>
<evidence type="ECO:0000256" key="4">
    <source>
        <dbReference type="ARBA" id="ARBA00012670"/>
    </source>
</evidence>
<dbReference type="EC" id="3.2.1.55" evidence="4"/>
<comment type="pathway">
    <text evidence="2">Glycan metabolism; L-arabinan degradation.</text>
</comment>
<evidence type="ECO:0000256" key="8">
    <source>
        <dbReference type="ARBA" id="ARBA00037415"/>
    </source>
</evidence>
<dbReference type="GO" id="GO:0046556">
    <property type="term" value="F:alpha-L-arabinofuranosidase activity"/>
    <property type="evidence" value="ECO:0007669"/>
    <property type="project" value="UniProtKB-EC"/>
</dbReference>
<evidence type="ECO:0000256" key="5">
    <source>
        <dbReference type="ARBA" id="ARBA00022801"/>
    </source>
</evidence>
<dbReference type="Gene3D" id="3.20.20.80">
    <property type="entry name" value="Glycosidases"/>
    <property type="match status" value="1"/>
</dbReference>
<evidence type="ECO:0000313" key="11">
    <source>
        <dbReference type="Proteomes" id="UP001320420"/>
    </source>
</evidence>
<dbReference type="EMBL" id="JAKJXP020000055">
    <property type="protein sequence ID" value="KAK7751035.1"/>
    <property type="molecule type" value="Genomic_DNA"/>
</dbReference>
<evidence type="ECO:0000256" key="6">
    <source>
        <dbReference type="ARBA" id="ARBA00023277"/>
    </source>
</evidence>
<dbReference type="Pfam" id="PF22848">
    <property type="entry name" value="ASD1_dom"/>
    <property type="match status" value="1"/>
</dbReference>
<comment type="catalytic activity">
    <reaction evidence="1">
        <text>Hydrolysis of terminal non-reducing alpha-L-arabinofuranoside residues in alpha-L-arabinosides.</text>
        <dbReference type="EC" id="3.2.1.55"/>
    </reaction>
</comment>
<keyword evidence="11" id="KW-1185">Reference proteome</keyword>
<accession>A0AAN9UMF0</accession>
<evidence type="ECO:0000256" key="7">
    <source>
        <dbReference type="ARBA" id="ARBA00023295"/>
    </source>
</evidence>
<dbReference type="Pfam" id="PF06964">
    <property type="entry name" value="Alpha-L-AF_C"/>
    <property type="match status" value="1"/>
</dbReference>
<dbReference type="PANTHER" id="PTHR43576:SF3">
    <property type="entry name" value="ALPHA-L-ARABINOFURANOSIDASE C"/>
    <property type="match status" value="1"/>
</dbReference>
<keyword evidence="5" id="KW-0378">Hydrolase</keyword>
<dbReference type="GO" id="GO:0000272">
    <property type="term" value="P:polysaccharide catabolic process"/>
    <property type="evidence" value="ECO:0007669"/>
    <property type="project" value="TreeGrafter"/>
</dbReference>
<dbReference type="InterPro" id="IPR017853">
    <property type="entry name" value="GH"/>
</dbReference>
<comment type="caution">
    <text evidence="10">The sequence shown here is derived from an EMBL/GenBank/DDBJ whole genome shotgun (WGS) entry which is preliminary data.</text>
</comment>
<dbReference type="Gene3D" id="2.60.40.1180">
    <property type="entry name" value="Golgi alpha-mannosidase II"/>
    <property type="match status" value="1"/>
</dbReference>
<evidence type="ECO:0000256" key="1">
    <source>
        <dbReference type="ARBA" id="ARBA00001462"/>
    </source>
</evidence>
<reference evidence="10 11" key="1">
    <citation type="submission" date="2024-02" db="EMBL/GenBank/DDBJ databases">
        <title>De novo assembly and annotation of 12 fungi associated with fruit tree decline syndrome in Ontario, Canada.</title>
        <authorList>
            <person name="Sulman M."/>
            <person name="Ellouze W."/>
            <person name="Ilyukhin E."/>
        </authorList>
    </citation>
    <scope>NUCLEOTIDE SEQUENCE [LARGE SCALE GENOMIC DNA]</scope>
    <source>
        <strain evidence="10 11">M11/M66-122</strain>
    </source>
</reference>
<dbReference type="GO" id="GO:0046373">
    <property type="term" value="P:L-arabinose metabolic process"/>
    <property type="evidence" value="ECO:0007669"/>
    <property type="project" value="InterPro"/>
</dbReference>
<evidence type="ECO:0000313" key="10">
    <source>
        <dbReference type="EMBL" id="KAK7751035.1"/>
    </source>
</evidence>
<dbReference type="InterPro" id="IPR010720">
    <property type="entry name" value="Alpha-L-AF_C"/>
</dbReference>
<comment type="similarity">
    <text evidence="3">Belongs to the glycosyl hydrolase 51 family.</text>
</comment>
<evidence type="ECO:0000256" key="3">
    <source>
        <dbReference type="ARBA" id="ARBA00007186"/>
    </source>
</evidence>
<evidence type="ECO:0000256" key="2">
    <source>
        <dbReference type="ARBA" id="ARBA00004834"/>
    </source>
</evidence>
<dbReference type="SUPFAM" id="SSF51011">
    <property type="entry name" value="Glycosyl hydrolase domain"/>
    <property type="match status" value="1"/>
</dbReference>
<keyword evidence="6" id="KW-0119">Carbohydrate metabolism</keyword>
<dbReference type="SUPFAM" id="SSF51445">
    <property type="entry name" value="(Trans)glycosidases"/>
    <property type="match status" value="1"/>
</dbReference>
<proteinExistence type="inferred from homology"/>
<dbReference type="PANTHER" id="PTHR43576">
    <property type="entry name" value="ALPHA-L-ARABINOFURANOSIDASE C-RELATED"/>
    <property type="match status" value="1"/>
</dbReference>
<dbReference type="InterPro" id="IPR013780">
    <property type="entry name" value="Glyco_hydro_b"/>
</dbReference>
<sequence length="527" mass="57576">MTTFTKSTAAGETPLVEVDPSKRLSKIDPMIYGGFTEHMGRCIYGGIYEPGNPHGLSDATTGFRTDVLAALQELDIPVIRYPGGNFCATYHWADGIGPAASRPSRPELAWLGVETNAFGTDEFMSWLEALQRPGRPRVEPYLCLNMGTGTLDEALAWVEYCNGTRDTYWANRRRANGRAAPYGVRYWALGNEVWGPWQVEQLAKEDYARKAAQWAKALRLLDPDIRLVLCGETGHSSWDHHVLRECVDWVDLHSVHIYTAAGGSHLKNATAPLTAERAIQIAAGLIDLARIERSTSNGSSSAAALTSSGSGAPSTLSRPAPKICFDEWNVWDPSRAPGDQGAEERYTLSDALAVAVWLNVFVRQSRWVGMANIAQTVNVISPLMTSPRGIVRQATWWPLLLFSRHMRGWTVAAHVRCGAYAGETHPAWLQGVLAESGGAPWLDVSASVGEDGVASLAVVNIHETEDFEVELKGVVGSDVTVYLVSGEKLDDVNTEGSEKVGLSESKWEGGGSYTFPKHSFTMLRWKA</sequence>
<dbReference type="InterPro" id="IPR055235">
    <property type="entry name" value="ASD1_cat"/>
</dbReference>
<dbReference type="Proteomes" id="UP001320420">
    <property type="component" value="Unassembled WGS sequence"/>
</dbReference>
<evidence type="ECO:0000259" key="9">
    <source>
        <dbReference type="SMART" id="SM00813"/>
    </source>
</evidence>
<dbReference type="AlphaFoldDB" id="A0AAN9UMF0"/>
<dbReference type="SMART" id="SM00813">
    <property type="entry name" value="Alpha-L-AF_C"/>
    <property type="match status" value="1"/>
</dbReference>
<name>A0AAN9UMF0_9PEZI</name>
<keyword evidence="7" id="KW-0326">Glycosidase</keyword>